<accession>A0A2S6F0B6</accession>
<gene>
    <name evidence="1" type="ORF">JBJ86_04300</name>
    <name evidence="2" type="ORF">JBK99_15725</name>
</gene>
<dbReference type="Proteomes" id="UP000866496">
    <property type="component" value="Unassembled WGS sequence"/>
</dbReference>
<evidence type="ECO:0000313" key="3">
    <source>
        <dbReference type="Proteomes" id="UP000866496"/>
    </source>
</evidence>
<comment type="caution">
    <text evidence="1">The sequence shown here is derived from an EMBL/GenBank/DDBJ whole genome shotgun (WGS) entry which is preliminary data.</text>
</comment>
<reference evidence="1" key="2">
    <citation type="submission" date="2019-10" db="EMBL/GenBank/DDBJ databases">
        <authorList>
            <consortium name="NCBI Pathogen Detection Project"/>
        </authorList>
    </citation>
    <scope>NUCLEOTIDE SEQUENCE</scope>
    <source>
        <strain evidence="1">AZ00058701</strain>
        <strain evidence="2">CL18-200174</strain>
    </source>
</reference>
<sequence>MTETMVLYKLIHIRHLKHSNNRVLLAQYIPSSAINKKRGGTNFRITDDTKTYSQYLNIAKISFNSSFSNVFISS</sequence>
<protein>
    <submittedName>
        <fullName evidence="1">Uncharacterized protein</fullName>
    </submittedName>
</protein>
<reference evidence="1" key="1">
    <citation type="journal article" date="2018" name="Genome Biol.">
        <title>SKESA: strategic k-mer extension for scrupulous assemblies.</title>
        <authorList>
            <person name="Souvorov A."/>
            <person name="Agarwala R."/>
            <person name="Lipman D.J."/>
        </authorList>
    </citation>
    <scope>NUCLEOTIDE SEQUENCE</scope>
    <source>
        <strain evidence="1">AZ00058701</strain>
        <strain evidence="2">CL18-200174</strain>
    </source>
</reference>
<dbReference type="EMBL" id="DACWOD010000017">
    <property type="protein sequence ID" value="HAU2397765.1"/>
    <property type="molecule type" value="Genomic_DNA"/>
</dbReference>
<dbReference type="AlphaFoldDB" id="A0A2S6F0B6"/>
<dbReference type="Proteomes" id="UP000863577">
    <property type="component" value="Unassembled WGS sequence"/>
</dbReference>
<proteinExistence type="predicted"/>
<name>A0A2S6F0B6_LEGPN</name>
<evidence type="ECO:0000313" key="1">
    <source>
        <dbReference type="EMBL" id="HAU1879478.1"/>
    </source>
</evidence>
<dbReference type="EMBL" id="DACWHX010000004">
    <property type="protein sequence ID" value="HAU1879478.1"/>
    <property type="molecule type" value="Genomic_DNA"/>
</dbReference>
<organism evidence="1 3">
    <name type="scientific">Legionella pneumophila</name>
    <dbReference type="NCBI Taxonomy" id="446"/>
    <lineage>
        <taxon>Bacteria</taxon>
        <taxon>Pseudomonadati</taxon>
        <taxon>Pseudomonadota</taxon>
        <taxon>Gammaproteobacteria</taxon>
        <taxon>Legionellales</taxon>
        <taxon>Legionellaceae</taxon>
        <taxon>Legionella</taxon>
    </lineage>
</organism>
<evidence type="ECO:0000313" key="2">
    <source>
        <dbReference type="EMBL" id="HAU2397765.1"/>
    </source>
</evidence>